<sequence>MAQTRDAPRTRRILLDAAARAVLAHGATVSLEVVAREAGVSKGGLLHHFPSKDALFSGLVDDLMTQFDATVEAHLDPADDRPGRLTRAYVRAVFANLGHPNGADTLRHDATLMAALGHLPQVLARAQEDGRHWKEAFAQDGLHPQRSALITRAADGTATASLFEGRLEPRELAETRDLLLALTEETGPLLK</sequence>
<feature type="domain" description="HTH tetR-type" evidence="3">
    <location>
        <begin position="8"/>
        <end position="67"/>
    </location>
</feature>
<comment type="caution">
    <text evidence="4">The sequence shown here is derived from an EMBL/GenBank/DDBJ whole genome shotgun (WGS) entry which is preliminary data.</text>
</comment>
<evidence type="ECO:0000256" key="2">
    <source>
        <dbReference type="PROSITE-ProRule" id="PRU00335"/>
    </source>
</evidence>
<dbReference type="PRINTS" id="PR00455">
    <property type="entry name" value="HTHTETR"/>
</dbReference>
<evidence type="ECO:0000313" key="4">
    <source>
        <dbReference type="EMBL" id="EXG81790.1"/>
    </source>
</evidence>
<dbReference type="RefSeq" id="WP_035851231.1">
    <property type="nucleotide sequence ID" value="NZ_KK073874.1"/>
</dbReference>
<dbReference type="Pfam" id="PF00440">
    <property type="entry name" value="TetR_N"/>
    <property type="match status" value="1"/>
</dbReference>
<dbReference type="InterPro" id="IPR050109">
    <property type="entry name" value="HTH-type_TetR-like_transc_reg"/>
</dbReference>
<dbReference type="Pfam" id="PF17937">
    <property type="entry name" value="TetR_C_28"/>
    <property type="match status" value="1"/>
</dbReference>
<feature type="DNA-binding region" description="H-T-H motif" evidence="2">
    <location>
        <begin position="30"/>
        <end position="49"/>
    </location>
</feature>
<proteinExistence type="predicted"/>
<dbReference type="Gene3D" id="1.10.357.10">
    <property type="entry name" value="Tetracycline Repressor, domain 2"/>
    <property type="match status" value="1"/>
</dbReference>
<dbReference type="GO" id="GO:0000976">
    <property type="term" value="F:transcription cis-regulatory region binding"/>
    <property type="evidence" value="ECO:0007669"/>
    <property type="project" value="TreeGrafter"/>
</dbReference>
<dbReference type="Proteomes" id="UP000021053">
    <property type="component" value="Unassembled WGS sequence"/>
</dbReference>
<evidence type="ECO:0000256" key="1">
    <source>
        <dbReference type="ARBA" id="ARBA00023125"/>
    </source>
</evidence>
<dbReference type="PATRIC" id="fig|927661.3.peg.2872"/>
<dbReference type="PANTHER" id="PTHR30055:SF148">
    <property type="entry name" value="TETR-FAMILY TRANSCRIPTIONAL REGULATOR"/>
    <property type="match status" value="1"/>
</dbReference>
<keyword evidence="1 2" id="KW-0238">DNA-binding</keyword>
<dbReference type="HOGENOM" id="CLU_091687_2_1_11"/>
<reference evidence="4 5" key="1">
    <citation type="submission" date="2013-07" db="EMBL/GenBank/DDBJ databases">
        <authorList>
            <consortium name="DOE Joint Genome Institute"/>
            <person name="Eisen J."/>
            <person name="Huntemann M."/>
            <person name="Han J."/>
            <person name="Chen A."/>
            <person name="Kyrpides N."/>
            <person name="Mavromatis K."/>
            <person name="Markowitz V."/>
            <person name="Palaniappan K."/>
            <person name="Ivanova N."/>
            <person name="Schaumberg A."/>
            <person name="Pati A."/>
            <person name="Liolios K."/>
            <person name="Nordberg H.P."/>
            <person name="Cantor M.N."/>
            <person name="Hua S.X."/>
            <person name="Woyke T."/>
        </authorList>
    </citation>
    <scope>NUCLEOTIDE SEQUENCE [LARGE SCALE GENOMIC DNA]</scope>
    <source>
        <strain evidence="4 5">DSM 44712</strain>
    </source>
</reference>
<dbReference type="AlphaFoldDB" id="A0A010YNQ2"/>
<evidence type="ECO:0000259" key="3">
    <source>
        <dbReference type="PROSITE" id="PS50977"/>
    </source>
</evidence>
<keyword evidence="5" id="KW-1185">Reference proteome</keyword>
<organism evidence="4 5">
    <name type="scientific">Cryptosporangium arvum DSM 44712</name>
    <dbReference type="NCBI Taxonomy" id="927661"/>
    <lineage>
        <taxon>Bacteria</taxon>
        <taxon>Bacillati</taxon>
        <taxon>Actinomycetota</taxon>
        <taxon>Actinomycetes</taxon>
        <taxon>Cryptosporangiales</taxon>
        <taxon>Cryptosporangiaceae</taxon>
        <taxon>Cryptosporangium</taxon>
    </lineage>
</organism>
<dbReference type="SUPFAM" id="SSF46689">
    <property type="entry name" value="Homeodomain-like"/>
    <property type="match status" value="1"/>
</dbReference>
<evidence type="ECO:0000313" key="5">
    <source>
        <dbReference type="Proteomes" id="UP000021053"/>
    </source>
</evidence>
<dbReference type="InterPro" id="IPR041479">
    <property type="entry name" value="TetR_CgmR_C"/>
</dbReference>
<name>A0A010YNQ2_9ACTN</name>
<protein>
    <submittedName>
        <fullName evidence="4">Transcriptional regulator</fullName>
    </submittedName>
</protein>
<dbReference type="InterPro" id="IPR001647">
    <property type="entry name" value="HTH_TetR"/>
</dbReference>
<dbReference type="PANTHER" id="PTHR30055">
    <property type="entry name" value="HTH-TYPE TRANSCRIPTIONAL REGULATOR RUTR"/>
    <property type="match status" value="1"/>
</dbReference>
<dbReference type="GO" id="GO:0003700">
    <property type="term" value="F:DNA-binding transcription factor activity"/>
    <property type="evidence" value="ECO:0007669"/>
    <property type="project" value="TreeGrafter"/>
</dbReference>
<dbReference type="PROSITE" id="PS50977">
    <property type="entry name" value="HTH_TETR_2"/>
    <property type="match status" value="1"/>
</dbReference>
<gene>
    <name evidence="4" type="ORF">CryarDRAFT_2910</name>
</gene>
<dbReference type="InterPro" id="IPR009057">
    <property type="entry name" value="Homeodomain-like_sf"/>
</dbReference>
<accession>A0A010YNQ2</accession>
<dbReference type="EMBL" id="JFBT01000001">
    <property type="protein sequence ID" value="EXG81790.1"/>
    <property type="molecule type" value="Genomic_DNA"/>
</dbReference>
<dbReference type="OrthoDB" id="9806334at2"/>